<dbReference type="RefSeq" id="WP_116493653.1">
    <property type="nucleotide sequence ID" value="NZ_QDFR01000001.1"/>
</dbReference>
<dbReference type="Proteomes" id="UP000244335">
    <property type="component" value="Unassembled WGS sequence"/>
</dbReference>
<dbReference type="AlphaFoldDB" id="A0AA92HAD1"/>
<dbReference type="GO" id="GO:0003677">
    <property type="term" value="F:DNA binding"/>
    <property type="evidence" value="ECO:0007669"/>
    <property type="project" value="UniProtKB-KW"/>
</dbReference>
<evidence type="ECO:0000313" key="1">
    <source>
        <dbReference type="EMBL" id="PVE56285.1"/>
    </source>
</evidence>
<reference evidence="1 2" key="1">
    <citation type="submission" date="2018-04" db="EMBL/GenBank/DDBJ databases">
        <authorList>
            <person name="Hagen T."/>
        </authorList>
    </citation>
    <scope>NUCLEOTIDE SEQUENCE [LARGE SCALE GENOMIC DNA]</scope>
    <source>
        <strain evidence="1 2">TPD7009</strain>
    </source>
</reference>
<proteinExistence type="predicted"/>
<protein>
    <submittedName>
        <fullName evidence="1">Com family DNA-binding transcriptional regulator</fullName>
    </submittedName>
</protein>
<organism evidence="1 2">
    <name type="scientific">Rhizobium rhizogenes</name>
    <name type="common">Agrobacterium rhizogenes</name>
    <dbReference type="NCBI Taxonomy" id="359"/>
    <lineage>
        <taxon>Bacteria</taxon>
        <taxon>Pseudomonadati</taxon>
        <taxon>Pseudomonadota</taxon>
        <taxon>Alphaproteobacteria</taxon>
        <taxon>Hyphomicrobiales</taxon>
        <taxon>Rhizobiaceae</taxon>
        <taxon>Rhizobium/Agrobacterium group</taxon>
        <taxon>Rhizobium</taxon>
    </lineage>
</organism>
<accession>A0AA92HAD1</accession>
<gene>
    <name evidence="1" type="ORF">DC430_00275</name>
</gene>
<dbReference type="EMBL" id="QDFR01000001">
    <property type="protein sequence ID" value="PVE56285.1"/>
    <property type="molecule type" value="Genomic_DNA"/>
</dbReference>
<comment type="caution">
    <text evidence="1">The sequence shown here is derived from an EMBL/GenBank/DDBJ whole genome shotgun (WGS) entry which is preliminary data.</text>
</comment>
<dbReference type="Pfam" id="PF10122">
    <property type="entry name" value="Zn_ribbon_Com"/>
    <property type="match status" value="1"/>
</dbReference>
<evidence type="ECO:0000313" key="2">
    <source>
        <dbReference type="Proteomes" id="UP000244335"/>
    </source>
</evidence>
<keyword evidence="1" id="KW-0238">DNA-binding</keyword>
<sequence length="64" mass="7317">MENIRCGSCSALLFRARQDAIANDIEIKCRRCGTFNHLRPAEPLTDCQERQPRMTSCGSTYPRK</sequence>
<dbReference type="InterPro" id="IPR019294">
    <property type="entry name" value="Translation_reg_Com"/>
</dbReference>
<name>A0AA92HAD1_RHIRH</name>